<dbReference type="PANTHER" id="PTHR15469:SF0">
    <property type="entry name" value="NADH DEHYDROGENASE [UBIQUINONE] 1 BETA SUBCOMPLEX SUBUNIT 4"/>
    <property type="match status" value="1"/>
</dbReference>
<keyword evidence="6 14" id="KW-0812">Transmembrane</keyword>
<evidence type="ECO:0000256" key="3">
    <source>
        <dbReference type="ARBA" id="ARBA00018681"/>
    </source>
</evidence>
<evidence type="ECO:0000256" key="10">
    <source>
        <dbReference type="ARBA" id="ARBA00023128"/>
    </source>
</evidence>
<dbReference type="Proteomes" id="UP000770661">
    <property type="component" value="Unassembled WGS sequence"/>
</dbReference>
<evidence type="ECO:0000256" key="7">
    <source>
        <dbReference type="ARBA" id="ARBA00022792"/>
    </source>
</evidence>
<dbReference type="InterPro" id="IPR009866">
    <property type="entry name" value="NADH_UbQ_OxRdtase_NDUFB4_su"/>
</dbReference>
<dbReference type="AlphaFoldDB" id="A0A8J5D5M8"/>
<evidence type="ECO:0000256" key="14">
    <source>
        <dbReference type="SAM" id="Phobius"/>
    </source>
</evidence>
<evidence type="ECO:0000313" key="16">
    <source>
        <dbReference type="Proteomes" id="UP000770661"/>
    </source>
</evidence>
<keyword evidence="7" id="KW-0999">Mitochondrion inner membrane</keyword>
<evidence type="ECO:0000256" key="6">
    <source>
        <dbReference type="ARBA" id="ARBA00022692"/>
    </source>
</evidence>
<comment type="similarity">
    <text evidence="2">Belongs to the complex I NDUFB4 subunit family.</text>
</comment>
<keyword evidence="5" id="KW-0679">Respiratory chain</keyword>
<evidence type="ECO:0000313" key="15">
    <source>
        <dbReference type="EMBL" id="KAG0730262.1"/>
    </source>
</evidence>
<keyword evidence="16" id="KW-1185">Reference proteome</keyword>
<evidence type="ECO:0000256" key="5">
    <source>
        <dbReference type="ARBA" id="ARBA00022660"/>
    </source>
</evidence>
<name>A0A8J5D5M8_CHIOP</name>
<dbReference type="EMBL" id="JACEEZ010000329">
    <property type="protein sequence ID" value="KAG0730262.1"/>
    <property type="molecule type" value="Genomic_DNA"/>
</dbReference>
<protein>
    <recommendedName>
        <fullName evidence="3">NADH dehydrogenase [ubiquinone] 1 beta subcomplex subunit 4</fullName>
    </recommendedName>
    <alternativeName>
        <fullName evidence="12">Complex I-B15</fullName>
    </alternativeName>
    <alternativeName>
        <fullName evidence="13">NADH-ubiquinone oxidoreductase B15 subunit</fullName>
    </alternativeName>
</protein>
<accession>A0A8J5D5M8</accession>
<evidence type="ECO:0000256" key="11">
    <source>
        <dbReference type="ARBA" id="ARBA00023136"/>
    </source>
</evidence>
<keyword evidence="4" id="KW-0813">Transport</keyword>
<keyword evidence="10" id="KW-0496">Mitochondrion</keyword>
<dbReference type="Pfam" id="PF07225">
    <property type="entry name" value="NDUF_B4"/>
    <property type="match status" value="1"/>
</dbReference>
<evidence type="ECO:0000256" key="9">
    <source>
        <dbReference type="ARBA" id="ARBA00022989"/>
    </source>
</evidence>
<evidence type="ECO:0000256" key="1">
    <source>
        <dbReference type="ARBA" id="ARBA00004434"/>
    </source>
</evidence>
<dbReference type="OrthoDB" id="5818798at2759"/>
<keyword evidence="11 14" id="KW-0472">Membrane</keyword>
<feature type="transmembrane region" description="Helical" evidence="14">
    <location>
        <begin position="65"/>
        <end position="84"/>
    </location>
</feature>
<evidence type="ECO:0000256" key="8">
    <source>
        <dbReference type="ARBA" id="ARBA00022982"/>
    </source>
</evidence>
<comment type="caution">
    <text evidence="15">The sequence shown here is derived from an EMBL/GenBank/DDBJ whole genome shotgun (WGS) entry which is preliminary data.</text>
</comment>
<proteinExistence type="inferred from homology"/>
<evidence type="ECO:0000256" key="4">
    <source>
        <dbReference type="ARBA" id="ARBA00022448"/>
    </source>
</evidence>
<comment type="subcellular location">
    <subcellularLocation>
        <location evidence="1">Mitochondrion inner membrane</location>
        <topology evidence="1">Single-pass membrane protein</topology>
    </subcellularLocation>
</comment>
<evidence type="ECO:0000256" key="12">
    <source>
        <dbReference type="ARBA" id="ARBA00030212"/>
    </source>
</evidence>
<sequence>MADTPGAIVERAAIKAALKREFRKQATNPHRHASGEGGALFDPALQRFMSMKATQYDYFKPTPKASFMGLMFIAVPIIGYGLLLKRDKEQQEMRIRTGQVSYADREFKFL</sequence>
<keyword evidence="9 14" id="KW-1133">Transmembrane helix</keyword>
<evidence type="ECO:0000256" key="13">
    <source>
        <dbReference type="ARBA" id="ARBA00030987"/>
    </source>
</evidence>
<keyword evidence="8" id="KW-0249">Electron transport</keyword>
<evidence type="ECO:0000256" key="2">
    <source>
        <dbReference type="ARBA" id="ARBA00007260"/>
    </source>
</evidence>
<reference evidence="15" key="1">
    <citation type="submission" date="2020-07" db="EMBL/GenBank/DDBJ databases">
        <title>The High-quality genome of the commercially important snow crab, Chionoecetes opilio.</title>
        <authorList>
            <person name="Jeong J.-H."/>
            <person name="Ryu S."/>
        </authorList>
    </citation>
    <scope>NUCLEOTIDE SEQUENCE</scope>
    <source>
        <strain evidence="15">MADBK_172401_WGS</strain>
        <tissue evidence="15">Digestive gland</tissue>
    </source>
</reference>
<organism evidence="15 16">
    <name type="scientific">Chionoecetes opilio</name>
    <name type="common">Atlantic snow crab</name>
    <name type="synonym">Cancer opilio</name>
    <dbReference type="NCBI Taxonomy" id="41210"/>
    <lineage>
        <taxon>Eukaryota</taxon>
        <taxon>Metazoa</taxon>
        <taxon>Ecdysozoa</taxon>
        <taxon>Arthropoda</taxon>
        <taxon>Crustacea</taxon>
        <taxon>Multicrustacea</taxon>
        <taxon>Malacostraca</taxon>
        <taxon>Eumalacostraca</taxon>
        <taxon>Eucarida</taxon>
        <taxon>Decapoda</taxon>
        <taxon>Pleocyemata</taxon>
        <taxon>Brachyura</taxon>
        <taxon>Eubrachyura</taxon>
        <taxon>Majoidea</taxon>
        <taxon>Majidae</taxon>
        <taxon>Chionoecetes</taxon>
    </lineage>
</organism>
<dbReference type="PANTHER" id="PTHR15469">
    <property type="entry name" value="NADH-UBIQUINONE OXIDOREDUCTASE B15 SUBUNIT"/>
    <property type="match status" value="1"/>
</dbReference>
<gene>
    <name evidence="15" type="primary">NDUFB4</name>
    <name evidence="15" type="ORF">GWK47_028616</name>
</gene>
<dbReference type="GO" id="GO:0005743">
    <property type="term" value="C:mitochondrial inner membrane"/>
    <property type="evidence" value="ECO:0007669"/>
    <property type="project" value="UniProtKB-SubCell"/>
</dbReference>